<comment type="subcellular location">
    <subcellularLocation>
        <location evidence="3">Cytoplasm</location>
    </subcellularLocation>
</comment>
<comment type="caution">
    <text evidence="4">The sequence shown here is derived from an EMBL/GenBank/DDBJ whole genome shotgun (WGS) entry which is preliminary data.</text>
</comment>
<evidence type="ECO:0000256" key="3">
    <source>
        <dbReference type="HAMAP-Rule" id="MF_00088"/>
    </source>
</evidence>
<gene>
    <name evidence="3" type="primary">khpA</name>
    <name evidence="4" type="ORF">EDC27_2530</name>
</gene>
<proteinExistence type="inferred from homology"/>
<comment type="similarity">
    <text evidence="3">Belongs to the KhpA RNA-binding protein family.</text>
</comment>
<dbReference type="SUPFAM" id="SSF54814">
    <property type="entry name" value="Prokaryotic type KH domain (KH-domain type II)"/>
    <property type="match status" value="1"/>
</dbReference>
<name>A0A3N1UMM3_9BACT</name>
<evidence type="ECO:0000313" key="4">
    <source>
        <dbReference type="EMBL" id="ROQ90649.1"/>
    </source>
</evidence>
<evidence type="ECO:0000313" key="5">
    <source>
        <dbReference type="Proteomes" id="UP000276223"/>
    </source>
</evidence>
<keyword evidence="3" id="KW-0961">Cell wall biogenesis/degradation</keyword>
<keyword evidence="3" id="KW-0143">Chaperone</keyword>
<dbReference type="GO" id="GO:0071555">
    <property type="term" value="P:cell wall organization"/>
    <property type="evidence" value="ECO:0007669"/>
    <property type="project" value="UniProtKB-KW"/>
</dbReference>
<dbReference type="GO" id="GO:0005737">
    <property type="term" value="C:cytoplasm"/>
    <property type="evidence" value="ECO:0007669"/>
    <property type="project" value="UniProtKB-SubCell"/>
</dbReference>
<dbReference type="Pfam" id="PF13083">
    <property type="entry name" value="KH_KhpA-B"/>
    <property type="match status" value="1"/>
</dbReference>
<organism evidence="4 5">
    <name type="scientific">Desulfosoma caldarium</name>
    <dbReference type="NCBI Taxonomy" id="610254"/>
    <lineage>
        <taxon>Bacteria</taxon>
        <taxon>Pseudomonadati</taxon>
        <taxon>Thermodesulfobacteriota</taxon>
        <taxon>Syntrophobacteria</taxon>
        <taxon>Syntrophobacterales</taxon>
        <taxon>Syntrophobacteraceae</taxon>
        <taxon>Desulfosoma</taxon>
    </lineage>
</organism>
<dbReference type="Proteomes" id="UP000276223">
    <property type="component" value="Unassembled WGS sequence"/>
</dbReference>
<keyword evidence="5" id="KW-1185">Reference proteome</keyword>
<dbReference type="PANTHER" id="PTHR34654">
    <property type="entry name" value="UPF0109 PROTEIN SCO5592"/>
    <property type="match status" value="1"/>
</dbReference>
<dbReference type="InterPro" id="IPR015946">
    <property type="entry name" value="KH_dom-like_a/b"/>
</dbReference>
<keyword evidence="1 3" id="KW-0963">Cytoplasm</keyword>
<dbReference type="HAMAP" id="MF_00088">
    <property type="entry name" value="KhpA"/>
    <property type="match status" value="1"/>
</dbReference>
<dbReference type="PANTHER" id="PTHR34654:SF1">
    <property type="entry name" value="RNA-BINDING PROTEIN KHPA"/>
    <property type="match status" value="1"/>
</dbReference>
<dbReference type="InterPro" id="IPR009019">
    <property type="entry name" value="KH_sf_prok-type"/>
</dbReference>
<evidence type="ECO:0000256" key="1">
    <source>
        <dbReference type="ARBA" id="ARBA00022490"/>
    </source>
</evidence>
<dbReference type="GO" id="GO:0009252">
    <property type="term" value="P:peptidoglycan biosynthetic process"/>
    <property type="evidence" value="ECO:0007669"/>
    <property type="project" value="UniProtKB-UniRule"/>
</dbReference>
<keyword evidence="3" id="KW-0133">Cell shape</keyword>
<dbReference type="EMBL" id="RJVA01000014">
    <property type="protein sequence ID" value="ROQ90649.1"/>
    <property type="molecule type" value="Genomic_DNA"/>
</dbReference>
<evidence type="ECO:0000256" key="2">
    <source>
        <dbReference type="ARBA" id="ARBA00022884"/>
    </source>
</evidence>
<dbReference type="OrthoDB" id="9812389at2"/>
<dbReference type="CDD" id="cd22533">
    <property type="entry name" value="KH-II_YlqC-like"/>
    <property type="match status" value="1"/>
</dbReference>
<reference evidence="4 5" key="1">
    <citation type="submission" date="2018-11" db="EMBL/GenBank/DDBJ databases">
        <title>Genomic Encyclopedia of Type Strains, Phase IV (KMG-IV): sequencing the most valuable type-strain genomes for metagenomic binning, comparative biology and taxonomic classification.</title>
        <authorList>
            <person name="Goeker M."/>
        </authorList>
    </citation>
    <scope>NUCLEOTIDE SEQUENCE [LARGE SCALE GENOMIC DNA]</scope>
    <source>
        <strain evidence="4 5">DSM 22027</strain>
    </source>
</reference>
<dbReference type="AlphaFoldDB" id="A0A3N1UMM3"/>
<comment type="function">
    <text evidence="3">A probable RNA chaperone. Forms a complex with KhpB which binds to cellular RNA and controls its expression. Plays a role in peptidoglycan (PG) homeostasis and cell length regulation.</text>
</comment>
<dbReference type="PROSITE" id="PS50084">
    <property type="entry name" value="KH_TYPE_1"/>
    <property type="match status" value="1"/>
</dbReference>
<accession>A0A3N1UMM3</accession>
<comment type="subunit">
    <text evidence="3">Forms a complex with KhpB.</text>
</comment>
<dbReference type="Gene3D" id="3.30.300.20">
    <property type="match status" value="1"/>
</dbReference>
<dbReference type="GO" id="GO:0003723">
    <property type="term" value="F:RNA binding"/>
    <property type="evidence" value="ECO:0007669"/>
    <property type="project" value="UniProtKB-UniRule"/>
</dbReference>
<keyword evidence="2 3" id="KW-0694">RNA-binding</keyword>
<dbReference type="InterPro" id="IPR020627">
    <property type="entry name" value="KhpA"/>
</dbReference>
<sequence length="76" mass="8200">MRELVYYLAKALVDHPDKVVLEEKASGDAVLFELSVAPEDMGKVIGRSGKTIEALRTVVQLAASSVGKKCRLEVLG</sequence>
<protein>
    <recommendedName>
        <fullName evidence="3">RNA-binding protein KhpA</fullName>
    </recommendedName>
    <alternativeName>
        <fullName evidence="3">KH-domain protein A</fullName>
    </alternativeName>
</protein>
<dbReference type="GO" id="GO:0008360">
    <property type="term" value="P:regulation of cell shape"/>
    <property type="evidence" value="ECO:0007669"/>
    <property type="project" value="UniProtKB-KW"/>
</dbReference>